<evidence type="ECO:0000313" key="2">
    <source>
        <dbReference type="EMBL" id="CAI8874101.1"/>
    </source>
</evidence>
<evidence type="ECO:0000256" key="1">
    <source>
        <dbReference type="SAM" id="Phobius"/>
    </source>
</evidence>
<keyword evidence="1" id="KW-0472">Membrane</keyword>
<sequence length="345" mass="39479">MGLEGLSKTSLELGAVVREEPGWALLASLDLPGLGWRYALCYRDGGNSSAFVWGALDRAALMQSSGTHAPFTLTDFARRRTMVSPLGFDFRIMRLLLRCLLLATMLTLFGCVWLRLLEVKNQLEDFDDHFKVVSTDHFLLEFLHPVLYADDFRELTRMEPTRIETLPKGSRWYVLFEKIDMNGKRDPDQRDLEFVLGFNAKSRLEIWDFPPPFLAAAPPQFLEASLRSLGKGEIFQDQRQLKVDPKDLPQIGAELPNQARVKEGLGQPALELDHEDGRLWVYRYRVNTPHIEDDEGSRRIAVARLWFDPATQTLRKFAGKFIGLKLSIDYRKFLSAKHAAHTDDQ</sequence>
<reference evidence="2" key="1">
    <citation type="submission" date="2023-03" db="EMBL/GenBank/DDBJ databases">
        <authorList>
            <person name="Pearce D."/>
        </authorList>
    </citation>
    <scope>NUCLEOTIDE SEQUENCE</scope>
    <source>
        <strain evidence="2">Mc</strain>
    </source>
</reference>
<name>A0AA35UMR9_METCP</name>
<gene>
    <name evidence="2" type="ORF">MCNOR_2927</name>
</gene>
<keyword evidence="1" id="KW-1133">Transmembrane helix</keyword>
<proteinExistence type="predicted"/>
<protein>
    <submittedName>
        <fullName evidence="2">Uncharacterized protein</fullName>
    </submittedName>
</protein>
<dbReference type="AlphaFoldDB" id="A0AA35UMR9"/>
<evidence type="ECO:0000313" key="3">
    <source>
        <dbReference type="Proteomes" id="UP001158598"/>
    </source>
</evidence>
<accession>A0AA35UMR9</accession>
<feature type="transmembrane region" description="Helical" evidence="1">
    <location>
        <begin position="95"/>
        <end position="116"/>
    </location>
</feature>
<dbReference type="EMBL" id="OX458332">
    <property type="protein sequence ID" value="CAI8874101.1"/>
    <property type="molecule type" value="Genomic_DNA"/>
</dbReference>
<organism evidence="2 3">
    <name type="scientific">Methylococcus capsulatus</name>
    <dbReference type="NCBI Taxonomy" id="414"/>
    <lineage>
        <taxon>Bacteria</taxon>
        <taxon>Pseudomonadati</taxon>
        <taxon>Pseudomonadota</taxon>
        <taxon>Gammaproteobacteria</taxon>
        <taxon>Methylococcales</taxon>
        <taxon>Methylococcaceae</taxon>
        <taxon>Methylococcus</taxon>
    </lineage>
</organism>
<dbReference type="Proteomes" id="UP001158598">
    <property type="component" value="Chromosome"/>
</dbReference>
<keyword evidence="1" id="KW-0812">Transmembrane</keyword>